<proteinExistence type="inferred from homology"/>
<dbReference type="GO" id="GO:0051239">
    <property type="term" value="P:regulation of multicellular organismal process"/>
    <property type="evidence" value="ECO:0007669"/>
    <property type="project" value="UniProtKB-ARBA"/>
</dbReference>
<evidence type="ECO:0000256" key="4">
    <source>
        <dbReference type="ARBA" id="ARBA00008125"/>
    </source>
</evidence>
<dbReference type="InterPro" id="IPR000867">
    <property type="entry name" value="IGFBP-like"/>
</dbReference>
<evidence type="ECO:0000256" key="14">
    <source>
        <dbReference type="ARBA" id="ARBA00077787"/>
    </source>
</evidence>
<keyword evidence="7 16" id="KW-0732">Signal</keyword>
<evidence type="ECO:0000259" key="17">
    <source>
        <dbReference type="PROSITE" id="PS01225"/>
    </source>
</evidence>
<dbReference type="InterPro" id="IPR012395">
    <property type="entry name" value="IGFBP_CNN"/>
</dbReference>
<dbReference type="PANTHER" id="PTHR11348">
    <property type="entry name" value="CONNECTIVE TISSUE GROWTH FACTOR-RELATED"/>
    <property type="match status" value="1"/>
</dbReference>
<keyword evidence="21" id="KW-1185">Reference proteome</keyword>
<evidence type="ECO:0000256" key="6">
    <source>
        <dbReference type="ARBA" id="ARBA00022525"/>
    </source>
</evidence>
<keyword evidence="11" id="KW-0325">Glycoprotein</keyword>
<dbReference type="SMART" id="SM00209">
    <property type="entry name" value="TSP1"/>
    <property type="match status" value="1"/>
</dbReference>
<dbReference type="GeneTree" id="ENSGT00940000155019"/>
<dbReference type="PROSITE" id="PS51323">
    <property type="entry name" value="IGFBP_N_2"/>
    <property type="match status" value="1"/>
</dbReference>
<dbReference type="GO" id="GO:0005737">
    <property type="term" value="C:cytoplasm"/>
    <property type="evidence" value="ECO:0007669"/>
    <property type="project" value="UniProtKB-SubCell"/>
</dbReference>
<dbReference type="InterPro" id="IPR036383">
    <property type="entry name" value="TSP1_rpt_sf"/>
</dbReference>
<protein>
    <recommendedName>
        <fullName evidence="12">CCN family member 3</fullName>
    </recommendedName>
    <alternativeName>
        <fullName evidence="13">Cellular communication network factor 3</fullName>
    </alternativeName>
    <alternativeName>
        <fullName evidence="14">Protein NOV homolog</fullName>
    </alternativeName>
</protein>
<evidence type="ECO:0000256" key="2">
    <source>
        <dbReference type="ARBA" id="ARBA00004496"/>
    </source>
</evidence>
<keyword evidence="8" id="KW-0965">Cell junction</keyword>
<dbReference type="SMART" id="SM00041">
    <property type="entry name" value="CT"/>
    <property type="match status" value="1"/>
</dbReference>
<evidence type="ECO:0000259" key="19">
    <source>
        <dbReference type="PROSITE" id="PS51323"/>
    </source>
</evidence>
<dbReference type="InterPro" id="IPR006207">
    <property type="entry name" value="Cys_knot_C"/>
</dbReference>
<dbReference type="SUPFAM" id="SSF57603">
    <property type="entry name" value="FnI-like domain"/>
    <property type="match status" value="1"/>
</dbReference>
<evidence type="ECO:0000256" key="16">
    <source>
        <dbReference type="SAM" id="SignalP"/>
    </source>
</evidence>
<evidence type="ECO:0000256" key="3">
    <source>
        <dbReference type="ARBA" id="ARBA00004613"/>
    </source>
</evidence>
<dbReference type="PROSITE" id="PS50184">
    <property type="entry name" value="VWFC_2"/>
    <property type="match status" value="1"/>
</dbReference>
<keyword evidence="5" id="KW-0963">Cytoplasm</keyword>
<dbReference type="FunFam" id="2.20.100.10:FF:000046">
    <property type="entry name" value="Cellular communication network factor 4"/>
    <property type="match status" value="1"/>
</dbReference>
<dbReference type="GO" id="GO:0070161">
    <property type="term" value="C:anchoring junction"/>
    <property type="evidence" value="ECO:0007669"/>
    <property type="project" value="UniProtKB-SubCell"/>
</dbReference>
<dbReference type="PANTHER" id="PTHR11348:SF17">
    <property type="entry name" value="CCN"/>
    <property type="match status" value="1"/>
</dbReference>
<dbReference type="GO" id="GO:0007155">
    <property type="term" value="P:cell adhesion"/>
    <property type="evidence" value="ECO:0007669"/>
    <property type="project" value="TreeGrafter"/>
</dbReference>
<dbReference type="Pfam" id="PF19035">
    <property type="entry name" value="TSP1_CCN"/>
    <property type="match status" value="1"/>
</dbReference>
<name>A0A8C4QN60_EPTBU</name>
<reference evidence="20" key="1">
    <citation type="submission" date="2025-08" db="UniProtKB">
        <authorList>
            <consortium name="Ensembl"/>
        </authorList>
    </citation>
    <scope>IDENTIFICATION</scope>
</reference>
<accession>A0A8C4QN60</accession>
<evidence type="ECO:0000256" key="8">
    <source>
        <dbReference type="ARBA" id="ARBA00022949"/>
    </source>
</evidence>
<dbReference type="PROSITE" id="PS01225">
    <property type="entry name" value="CTCK_2"/>
    <property type="match status" value="1"/>
</dbReference>
<keyword evidence="9" id="KW-0339">Growth factor</keyword>
<evidence type="ECO:0000256" key="7">
    <source>
        <dbReference type="ARBA" id="ARBA00022729"/>
    </source>
</evidence>
<dbReference type="Gene3D" id="2.20.100.10">
    <property type="entry name" value="Thrombospondin type-1 (TSP1) repeat"/>
    <property type="match status" value="1"/>
</dbReference>
<evidence type="ECO:0000256" key="1">
    <source>
        <dbReference type="ARBA" id="ARBA00004282"/>
    </source>
</evidence>
<feature type="domain" description="CTCK" evidence="17">
    <location>
        <begin position="246"/>
        <end position="320"/>
    </location>
</feature>
<dbReference type="Proteomes" id="UP000694388">
    <property type="component" value="Unplaced"/>
</dbReference>
<evidence type="ECO:0000256" key="5">
    <source>
        <dbReference type="ARBA" id="ARBA00022490"/>
    </source>
</evidence>
<dbReference type="AlphaFoldDB" id="A0A8C4QN60"/>
<keyword evidence="6" id="KW-0964">Secreted</keyword>
<dbReference type="Pfam" id="PF00007">
    <property type="entry name" value="Cys_knot"/>
    <property type="match status" value="1"/>
</dbReference>
<feature type="domain" description="VWFC" evidence="18">
    <location>
        <begin position="91"/>
        <end position="157"/>
    </location>
</feature>
<dbReference type="GO" id="GO:0045597">
    <property type="term" value="P:positive regulation of cell differentiation"/>
    <property type="evidence" value="ECO:0007669"/>
    <property type="project" value="TreeGrafter"/>
</dbReference>
<feature type="domain" description="IGFBP N-terminal" evidence="19">
    <location>
        <begin position="23"/>
        <end position="88"/>
    </location>
</feature>
<evidence type="ECO:0000256" key="11">
    <source>
        <dbReference type="ARBA" id="ARBA00023180"/>
    </source>
</evidence>
<evidence type="ECO:0000256" key="15">
    <source>
        <dbReference type="PROSITE-ProRule" id="PRU00039"/>
    </source>
</evidence>
<evidence type="ECO:0000256" key="10">
    <source>
        <dbReference type="ARBA" id="ARBA00023157"/>
    </source>
</evidence>
<dbReference type="SUPFAM" id="SSF82895">
    <property type="entry name" value="TSP-1 type 1 repeat"/>
    <property type="match status" value="1"/>
</dbReference>
<dbReference type="PIRSF" id="PIRSF036495">
    <property type="entry name" value="IGFBP_rP_CNN"/>
    <property type="match status" value="1"/>
</dbReference>
<dbReference type="Ensembl" id="ENSEBUT00000018418.1">
    <property type="protein sequence ID" value="ENSEBUP00000017842.1"/>
    <property type="gene ID" value="ENSEBUG00000011154.1"/>
</dbReference>
<evidence type="ECO:0000259" key="18">
    <source>
        <dbReference type="PROSITE" id="PS50184"/>
    </source>
</evidence>
<dbReference type="SMART" id="SM00214">
    <property type="entry name" value="VWC"/>
    <property type="match status" value="1"/>
</dbReference>
<dbReference type="InterPro" id="IPR043973">
    <property type="entry name" value="TSP1_CCN"/>
</dbReference>
<dbReference type="GO" id="GO:0031012">
    <property type="term" value="C:extracellular matrix"/>
    <property type="evidence" value="ECO:0007669"/>
    <property type="project" value="TreeGrafter"/>
</dbReference>
<evidence type="ECO:0000256" key="9">
    <source>
        <dbReference type="ARBA" id="ARBA00023030"/>
    </source>
</evidence>
<dbReference type="SMART" id="SM00121">
    <property type="entry name" value="IB"/>
    <property type="match status" value="1"/>
</dbReference>
<organism evidence="20 21">
    <name type="scientific">Eptatretus burgeri</name>
    <name type="common">Inshore hagfish</name>
    <dbReference type="NCBI Taxonomy" id="7764"/>
    <lineage>
        <taxon>Eukaryota</taxon>
        <taxon>Metazoa</taxon>
        <taxon>Chordata</taxon>
        <taxon>Craniata</taxon>
        <taxon>Vertebrata</taxon>
        <taxon>Cyclostomata</taxon>
        <taxon>Myxini</taxon>
        <taxon>Myxiniformes</taxon>
        <taxon>Myxinidae</taxon>
        <taxon>Eptatretinae</taxon>
        <taxon>Eptatretus</taxon>
    </lineage>
</organism>
<dbReference type="GO" id="GO:0008083">
    <property type="term" value="F:growth factor activity"/>
    <property type="evidence" value="ECO:0007669"/>
    <property type="project" value="UniProtKB-KW"/>
</dbReference>
<evidence type="ECO:0000256" key="12">
    <source>
        <dbReference type="ARBA" id="ARBA00039944"/>
    </source>
</evidence>
<dbReference type="GO" id="GO:0005615">
    <property type="term" value="C:extracellular space"/>
    <property type="evidence" value="ECO:0007669"/>
    <property type="project" value="TreeGrafter"/>
</dbReference>
<dbReference type="InterPro" id="IPR001007">
    <property type="entry name" value="VWF_dom"/>
</dbReference>
<reference evidence="20" key="2">
    <citation type="submission" date="2025-09" db="UniProtKB">
        <authorList>
            <consortium name="Ensembl"/>
        </authorList>
    </citation>
    <scope>IDENTIFICATION</scope>
</reference>
<keyword evidence="10" id="KW-1015">Disulfide bond</keyword>
<dbReference type="GO" id="GO:0005178">
    <property type="term" value="F:integrin binding"/>
    <property type="evidence" value="ECO:0007669"/>
    <property type="project" value="TreeGrafter"/>
</dbReference>
<sequence length="339" mass="37614">MMRVLQVVCVLTMVCVAFSNRALDVNCPPECSCLVETPWCPPGVSLMPDACMCCQVCAGQLGDLCSARQPCDLHKNLRCGDSGLCEAQGGASCYIGDVMYRSGESFQPNCKYQCTCLDGTVGCQLLCSEDVRLPSRACPFPKRVKVPGKCCEEWQCEDRKETALGGHALAAFRQEMTYGPRPQQLRGNCIVQTTDWSACSATCGMGVSTRVSNDNEECRLEQQARLCTVRPCGQQLHNSIKMGKKCLRTRRSEERIHLRYSGCISKRTFRPKYCGSCTDGRCCTPYHTRTMPVAFKCPNGERVTKAVMMIKSCVCHRHCPEDNSLFSQAYGRNMLNDMA</sequence>
<comment type="caution">
    <text evidence="15">Lacks conserved residue(s) required for the propagation of feature annotation.</text>
</comment>
<dbReference type="InterPro" id="IPR050941">
    <property type="entry name" value="CCN"/>
</dbReference>
<comment type="subcellular location">
    <subcellularLocation>
        <location evidence="1">Cell junction</location>
    </subcellularLocation>
    <subcellularLocation>
        <location evidence="2">Cytoplasm</location>
    </subcellularLocation>
    <subcellularLocation>
        <location evidence="3">Secreted</location>
    </subcellularLocation>
</comment>
<dbReference type="PROSITE" id="PS01208">
    <property type="entry name" value="VWFC_1"/>
    <property type="match status" value="1"/>
</dbReference>
<dbReference type="PROSITE" id="PS50092">
    <property type="entry name" value="TSP1"/>
    <property type="match status" value="1"/>
</dbReference>
<dbReference type="Pfam" id="PF00093">
    <property type="entry name" value="VWC"/>
    <property type="match status" value="1"/>
</dbReference>
<evidence type="ECO:0000313" key="20">
    <source>
        <dbReference type="Ensembl" id="ENSEBUP00000017842.1"/>
    </source>
</evidence>
<dbReference type="InterPro" id="IPR006208">
    <property type="entry name" value="Glyco_hormone_CN"/>
</dbReference>
<dbReference type="GO" id="GO:0008201">
    <property type="term" value="F:heparin binding"/>
    <property type="evidence" value="ECO:0007669"/>
    <property type="project" value="TreeGrafter"/>
</dbReference>
<dbReference type="PROSITE" id="PS01185">
    <property type="entry name" value="CTCK_1"/>
    <property type="match status" value="1"/>
</dbReference>
<dbReference type="InterPro" id="IPR000884">
    <property type="entry name" value="TSP1_rpt"/>
</dbReference>
<evidence type="ECO:0000313" key="21">
    <source>
        <dbReference type="Proteomes" id="UP000694388"/>
    </source>
</evidence>
<feature type="chain" id="PRO_5034629286" description="CCN family member 3" evidence="16">
    <location>
        <begin position="18"/>
        <end position="339"/>
    </location>
</feature>
<evidence type="ECO:0000256" key="13">
    <source>
        <dbReference type="ARBA" id="ARBA00042352"/>
    </source>
</evidence>
<dbReference type="Pfam" id="PF00219">
    <property type="entry name" value="IGFBP"/>
    <property type="match status" value="1"/>
</dbReference>
<dbReference type="OMA" id="ERDPCDH"/>
<comment type="similarity">
    <text evidence="4">Belongs to the CCN family.</text>
</comment>
<feature type="signal peptide" evidence="16">
    <location>
        <begin position="1"/>
        <end position="17"/>
    </location>
</feature>